<evidence type="ECO:0000313" key="6">
    <source>
        <dbReference type="EMBL" id="MBW2937779.1"/>
    </source>
</evidence>
<proteinExistence type="predicted"/>
<organism evidence="6 7">
    <name type="scientific">Halomarinibacterium sedimenti</name>
    <dbReference type="NCBI Taxonomy" id="2857106"/>
    <lineage>
        <taxon>Bacteria</taxon>
        <taxon>Pseudomonadati</taxon>
        <taxon>Bacteroidota</taxon>
        <taxon>Flavobacteriia</taxon>
        <taxon>Flavobacteriales</taxon>
        <taxon>Flavobacteriaceae</taxon>
        <taxon>Halomarinibacterium</taxon>
    </lineage>
</organism>
<sequence length="400" mass="46388">MNNTQTEQVHTKNRFKRIIGTFKGNNSGPTLVFIGGIHGNESSGVLALERVLESLQGKEAEFSGKIIALAGNLKALQHKVRFISTDLNRLFTIEKVNEIRTGKQQTLEDEKEQISLLKELDRIILTEKEPLYFFDLHTTSSKTEPFLTINDTLLNRSFTKNYPLPIVLGIEEYLEGPLLSFINELGYVAFGFEAGQHTSKKALENHISFIYVSFMIAGSLSESDKNCKLHFYKLLKATIQKDKFYEIIYRFKIEEKASFKMHAGFENFQKIDKNRVLAENNYQEIYSPYSGSIFMPLYQGKGNDGFFVIRKIPKVFLTLSKWLRNVKLDHLLVLLPGVNWQNKNKEAMVINLTVARFFTKQFFHLLGYRSKRKDSKQLIMKNRERASKKEMYKSSRWFNK</sequence>
<dbReference type="GO" id="GO:0016788">
    <property type="term" value="F:hydrolase activity, acting on ester bonds"/>
    <property type="evidence" value="ECO:0007669"/>
    <property type="project" value="InterPro"/>
</dbReference>
<protein>
    <submittedName>
        <fullName evidence="6">Succinylglutamate desuccinylase/aspartoacylase family protein</fullName>
    </submittedName>
</protein>
<keyword evidence="3" id="KW-0378">Hydrolase</keyword>
<dbReference type="EMBL" id="JAHWDP010000002">
    <property type="protein sequence ID" value="MBW2937779.1"/>
    <property type="molecule type" value="Genomic_DNA"/>
</dbReference>
<reference evidence="6" key="1">
    <citation type="submission" date="2021-07" db="EMBL/GenBank/DDBJ databases">
        <title>Aureisphaera sp. CAU 1614 isolated from sea sediment.</title>
        <authorList>
            <person name="Kim W."/>
        </authorList>
    </citation>
    <scope>NUCLEOTIDE SEQUENCE</scope>
    <source>
        <strain evidence="6">CAU 1614</strain>
    </source>
</reference>
<dbReference type="GO" id="GO:0005829">
    <property type="term" value="C:cytosol"/>
    <property type="evidence" value="ECO:0007669"/>
    <property type="project" value="TreeGrafter"/>
</dbReference>
<evidence type="ECO:0000256" key="3">
    <source>
        <dbReference type="ARBA" id="ARBA00022801"/>
    </source>
</evidence>
<comment type="cofactor">
    <cofactor evidence="1">
        <name>Zn(2+)</name>
        <dbReference type="ChEBI" id="CHEBI:29105"/>
    </cofactor>
</comment>
<dbReference type="PANTHER" id="PTHR15162:SF7">
    <property type="entry name" value="SUCCINYLGLUTAMATE DESUCCINYLASE"/>
    <property type="match status" value="1"/>
</dbReference>
<name>A0A9X1FNI9_9FLAO</name>
<evidence type="ECO:0000256" key="4">
    <source>
        <dbReference type="ARBA" id="ARBA00022833"/>
    </source>
</evidence>
<evidence type="ECO:0000256" key="1">
    <source>
        <dbReference type="ARBA" id="ARBA00001947"/>
    </source>
</evidence>
<evidence type="ECO:0000313" key="7">
    <source>
        <dbReference type="Proteomes" id="UP001138686"/>
    </source>
</evidence>
<dbReference type="Proteomes" id="UP001138686">
    <property type="component" value="Unassembled WGS sequence"/>
</dbReference>
<evidence type="ECO:0000256" key="2">
    <source>
        <dbReference type="ARBA" id="ARBA00022723"/>
    </source>
</evidence>
<dbReference type="GO" id="GO:0046872">
    <property type="term" value="F:metal ion binding"/>
    <property type="evidence" value="ECO:0007669"/>
    <property type="project" value="UniProtKB-KW"/>
</dbReference>
<feature type="domain" description="Succinylglutamate desuccinylase/Aspartoacylase catalytic" evidence="5">
    <location>
        <begin position="28"/>
        <end position="168"/>
    </location>
</feature>
<comment type="caution">
    <text evidence="6">The sequence shown here is derived from an EMBL/GenBank/DDBJ whole genome shotgun (WGS) entry which is preliminary data.</text>
</comment>
<dbReference type="InterPro" id="IPR055438">
    <property type="entry name" value="AstE_AspA_cat"/>
</dbReference>
<dbReference type="InterPro" id="IPR050178">
    <property type="entry name" value="AspA/AstE_fam"/>
</dbReference>
<accession>A0A9X1FNI9</accession>
<keyword evidence="2" id="KW-0479">Metal-binding</keyword>
<gene>
    <name evidence="6" type="ORF">KXJ69_06645</name>
</gene>
<dbReference type="Pfam" id="PF24827">
    <property type="entry name" value="AstE_AspA_cat"/>
    <property type="match status" value="1"/>
</dbReference>
<dbReference type="AlphaFoldDB" id="A0A9X1FNI9"/>
<keyword evidence="4" id="KW-0862">Zinc</keyword>
<keyword evidence="7" id="KW-1185">Reference proteome</keyword>
<dbReference type="SUPFAM" id="SSF53187">
    <property type="entry name" value="Zn-dependent exopeptidases"/>
    <property type="match status" value="1"/>
</dbReference>
<dbReference type="Gene3D" id="3.40.630.10">
    <property type="entry name" value="Zn peptidases"/>
    <property type="match status" value="1"/>
</dbReference>
<dbReference type="PANTHER" id="PTHR15162">
    <property type="entry name" value="ASPARTOACYLASE"/>
    <property type="match status" value="1"/>
</dbReference>
<evidence type="ECO:0000259" key="5">
    <source>
        <dbReference type="Pfam" id="PF24827"/>
    </source>
</evidence>